<keyword evidence="10" id="KW-1185">Reference proteome</keyword>
<evidence type="ECO:0000256" key="2">
    <source>
        <dbReference type="ARBA" id="ARBA00009236"/>
    </source>
</evidence>
<dbReference type="InterPro" id="IPR015422">
    <property type="entry name" value="PyrdxlP-dep_Trfase_small"/>
</dbReference>
<dbReference type="GO" id="GO:0019265">
    <property type="term" value="P:glycine biosynthetic process, by transamination of glyoxylate"/>
    <property type="evidence" value="ECO:0007669"/>
    <property type="project" value="TreeGrafter"/>
</dbReference>
<dbReference type="InterPro" id="IPR000192">
    <property type="entry name" value="Aminotrans_V_dom"/>
</dbReference>
<gene>
    <name evidence="9" type="ORF">SAMN05192543_106432</name>
</gene>
<dbReference type="RefSeq" id="WP_170275705.1">
    <property type="nucleotide sequence ID" value="NZ_CP041743.1"/>
</dbReference>
<keyword evidence="9" id="KW-0670">Pyruvate</keyword>
<dbReference type="AlphaFoldDB" id="A0A1I3QM06"/>
<dbReference type="GO" id="GO:0004760">
    <property type="term" value="F:L-serine-pyruvate transaminase activity"/>
    <property type="evidence" value="ECO:0007669"/>
    <property type="project" value="TreeGrafter"/>
</dbReference>
<evidence type="ECO:0000313" key="9">
    <source>
        <dbReference type="EMBL" id="SFJ34569.1"/>
    </source>
</evidence>
<comment type="similarity">
    <text evidence="2 6">Belongs to the class-V pyridoxal-phosphate-dependent aminotransferase family.</text>
</comment>
<evidence type="ECO:0000256" key="5">
    <source>
        <dbReference type="PIRSR" id="PIRSR000524-50"/>
    </source>
</evidence>
<protein>
    <submittedName>
        <fullName evidence="9">Alanine-glyoxylate transaminase / serine-glyoxylate transaminase / serine-pyruvate transaminase</fullName>
    </submittedName>
</protein>
<dbReference type="PANTHER" id="PTHR21152">
    <property type="entry name" value="AMINOTRANSFERASE CLASS V"/>
    <property type="match status" value="1"/>
</dbReference>
<evidence type="ECO:0000259" key="8">
    <source>
        <dbReference type="Pfam" id="PF00266"/>
    </source>
</evidence>
<dbReference type="InterPro" id="IPR024169">
    <property type="entry name" value="SP_NH2Trfase/AEP_transaminase"/>
</dbReference>
<accession>A0A1I3QM06</accession>
<evidence type="ECO:0000256" key="1">
    <source>
        <dbReference type="ARBA" id="ARBA00001933"/>
    </source>
</evidence>
<dbReference type="Gene3D" id="3.40.640.10">
    <property type="entry name" value="Type I PLP-dependent aspartate aminotransferase-like (Major domain)"/>
    <property type="match status" value="1"/>
</dbReference>
<dbReference type="STRING" id="420953.SAMN05192543_106432"/>
<dbReference type="PIRSF" id="PIRSF000524">
    <property type="entry name" value="SPT"/>
    <property type="match status" value="1"/>
</dbReference>
<dbReference type="InterPro" id="IPR015421">
    <property type="entry name" value="PyrdxlP-dep_Trfase_major"/>
</dbReference>
<dbReference type="Gene3D" id="3.90.1150.10">
    <property type="entry name" value="Aspartate Aminotransferase, domain 1"/>
    <property type="match status" value="1"/>
</dbReference>
<comment type="cofactor">
    <cofactor evidence="1 5 7">
        <name>pyridoxal 5'-phosphate</name>
        <dbReference type="ChEBI" id="CHEBI:597326"/>
    </cofactor>
</comment>
<dbReference type="SUPFAM" id="SSF53383">
    <property type="entry name" value="PLP-dependent transferases"/>
    <property type="match status" value="1"/>
</dbReference>
<dbReference type="PROSITE" id="PS00595">
    <property type="entry name" value="AA_TRANSFER_CLASS_5"/>
    <property type="match status" value="1"/>
</dbReference>
<organism evidence="9 10">
    <name type="scientific">Paraburkholderia megapolitana</name>
    <dbReference type="NCBI Taxonomy" id="420953"/>
    <lineage>
        <taxon>Bacteria</taxon>
        <taxon>Pseudomonadati</taxon>
        <taxon>Pseudomonadota</taxon>
        <taxon>Betaproteobacteria</taxon>
        <taxon>Burkholderiales</taxon>
        <taxon>Burkholderiaceae</taxon>
        <taxon>Paraburkholderia</taxon>
    </lineage>
</organism>
<dbReference type="Pfam" id="PF00266">
    <property type="entry name" value="Aminotran_5"/>
    <property type="match status" value="1"/>
</dbReference>
<dbReference type="GO" id="GO:0008453">
    <property type="term" value="F:alanine-glyoxylate transaminase activity"/>
    <property type="evidence" value="ECO:0007669"/>
    <property type="project" value="TreeGrafter"/>
</dbReference>
<evidence type="ECO:0000256" key="3">
    <source>
        <dbReference type="ARBA" id="ARBA00022898"/>
    </source>
</evidence>
<feature type="domain" description="Aminotransferase class V" evidence="8">
    <location>
        <begin position="46"/>
        <end position="343"/>
    </location>
</feature>
<dbReference type="Proteomes" id="UP000199548">
    <property type="component" value="Unassembled WGS sequence"/>
</dbReference>
<dbReference type="EMBL" id="FOQU01000006">
    <property type="protein sequence ID" value="SFJ34569.1"/>
    <property type="molecule type" value="Genomic_DNA"/>
</dbReference>
<dbReference type="PANTHER" id="PTHR21152:SF40">
    <property type="entry name" value="ALANINE--GLYOXYLATE AMINOTRANSFERASE"/>
    <property type="match status" value="1"/>
</dbReference>
<evidence type="ECO:0000256" key="4">
    <source>
        <dbReference type="PIRSR" id="PIRSR000524-1"/>
    </source>
</evidence>
<keyword evidence="3 5" id="KW-0663">Pyridoxal phosphate</keyword>
<reference evidence="9 10" key="1">
    <citation type="submission" date="2016-10" db="EMBL/GenBank/DDBJ databases">
        <authorList>
            <person name="de Groot N.N."/>
        </authorList>
    </citation>
    <scope>NUCLEOTIDE SEQUENCE [LARGE SCALE GENOMIC DNA]</scope>
    <source>
        <strain evidence="9 10">LMG 23650</strain>
    </source>
</reference>
<evidence type="ECO:0000313" key="10">
    <source>
        <dbReference type="Proteomes" id="UP000199548"/>
    </source>
</evidence>
<feature type="modified residue" description="N6-(pyridoxal phosphate)lysine" evidence="5">
    <location>
        <position position="204"/>
    </location>
</feature>
<sequence>MTSSSAPRIPGTFFLHSPGPVRLPQQVANALGTQPFELGDPALDELIARCESGLKKVFGTSRSDVFLYAANGHGAWEAAICNLVAPGKCVAVAGSGAFSEAWAQYAEELGVQVRRTACETGHAADPAAVGQLLRADTAHEIVAVFVVHTDTGASVTNNLQAFRDEIDAASHPALLVVDVVASLAAEPFDMDTLGVDVAIGASQKALMISPGLSFMAVSEKAMRVAEANKTPRVYWDWLRRRSDLGYRKFCGTPPQNLLMGLDVALALIFEEGLQNAIARHRLLAGAVHAAVEGWSERGDVGFFVREPRSRSVSVTAIEVRPGIDPEKLRTVAREQFQVGIAGGVGALVGRIFRIGHLGDLNAPMILGCLAGVEAAMSISGIAYGPGLERAVRLLSASTTENTQ</sequence>
<evidence type="ECO:0000256" key="7">
    <source>
        <dbReference type="RuleBase" id="RU004504"/>
    </source>
</evidence>
<dbReference type="InterPro" id="IPR015424">
    <property type="entry name" value="PyrdxlP-dep_Trfase"/>
</dbReference>
<proteinExistence type="inferred from homology"/>
<evidence type="ECO:0000256" key="6">
    <source>
        <dbReference type="RuleBase" id="RU004075"/>
    </source>
</evidence>
<feature type="binding site" evidence="4">
    <location>
        <position position="353"/>
    </location>
    <ligand>
        <name>substrate</name>
    </ligand>
</feature>
<name>A0A1I3QM06_9BURK</name>
<dbReference type="InterPro" id="IPR020578">
    <property type="entry name" value="Aminotrans_V_PyrdxlP_BS"/>
</dbReference>